<sequence>MRFGQAFKSYWKNYANFKGRARSSEVWWMALWNFLILLPIILYFILWPIAFIVTISTINESLIWILIDTFGAVVAYVLMYITVTFIPNLSLLLRRFHDIGQRGIVPISLFAITFILNSALFLYIGGSGLFSLHAYSTTSIAESGTISLVVDILGMIAQCLSFIMFIYFIIIACLDSKKGRNKYGESTKYPSAQYGDDSKLSIF</sequence>
<dbReference type="RefSeq" id="WP_070502696.1">
    <property type="nucleotide sequence ID" value="NZ_JAASJD010000007.1"/>
</dbReference>
<protein>
    <submittedName>
        <fullName evidence="2">DUF805 domain-containing protein</fullName>
    </submittedName>
</protein>
<dbReference type="EMBL" id="PNGG01000005">
    <property type="protein sequence ID" value="PMC17983.1"/>
    <property type="molecule type" value="Genomic_DNA"/>
</dbReference>
<dbReference type="GO" id="GO:0005886">
    <property type="term" value="C:plasma membrane"/>
    <property type="evidence" value="ECO:0007669"/>
    <property type="project" value="TreeGrafter"/>
</dbReference>
<dbReference type="InterPro" id="IPR008523">
    <property type="entry name" value="DUF805"/>
</dbReference>
<comment type="caution">
    <text evidence="2">The sequence shown here is derived from an EMBL/GenBank/DDBJ whole genome shotgun (WGS) entry which is preliminary data.</text>
</comment>
<dbReference type="Proteomes" id="UP000235748">
    <property type="component" value="Unassembled WGS sequence"/>
</dbReference>
<keyword evidence="1" id="KW-0812">Transmembrane</keyword>
<gene>
    <name evidence="2" type="ORF">CJ235_09130</name>
</gene>
<dbReference type="Pfam" id="PF05656">
    <property type="entry name" value="DUF805"/>
    <property type="match status" value="1"/>
</dbReference>
<dbReference type="PANTHER" id="PTHR34980:SF2">
    <property type="entry name" value="INNER MEMBRANE PROTEIN YHAH-RELATED"/>
    <property type="match status" value="1"/>
</dbReference>
<feature type="transmembrane region" description="Helical" evidence="1">
    <location>
        <begin position="26"/>
        <end position="50"/>
    </location>
</feature>
<dbReference type="PANTHER" id="PTHR34980">
    <property type="entry name" value="INNER MEMBRANE PROTEIN-RELATED-RELATED"/>
    <property type="match status" value="1"/>
</dbReference>
<organism evidence="2 3">
    <name type="scientific">Staphylococcus pettenkoferi</name>
    <dbReference type="NCBI Taxonomy" id="170573"/>
    <lineage>
        <taxon>Bacteria</taxon>
        <taxon>Bacillati</taxon>
        <taxon>Bacillota</taxon>
        <taxon>Bacilli</taxon>
        <taxon>Bacillales</taxon>
        <taxon>Staphylococcaceae</taxon>
        <taxon>Staphylococcus</taxon>
    </lineage>
</organism>
<reference evidence="2 3" key="1">
    <citation type="submission" date="2017-09" db="EMBL/GenBank/DDBJ databases">
        <title>Bacterial strain isolated from the female urinary microbiota.</title>
        <authorList>
            <person name="Thomas-White K."/>
            <person name="Kumar N."/>
            <person name="Forster S."/>
            <person name="Putonti C."/>
            <person name="Lawley T."/>
            <person name="Wolfe A.J."/>
        </authorList>
    </citation>
    <scope>NUCLEOTIDE SEQUENCE [LARGE SCALE GENOMIC DNA]</scope>
    <source>
        <strain evidence="2 3">UMB0834</strain>
    </source>
</reference>
<evidence type="ECO:0000256" key="1">
    <source>
        <dbReference type="SAM" id="Phobius"/>
    </source>
</evidence>
<keyword evidence="1" id="KW-0472">Membrane</keyword>
<evidence type="ECO:0000313" key="3">
    <source>
        <dbReference type="Proteomes" id="UP000235748"/>
    </source>
</evidence>
<feature type="transmembrane region" description="Helical" evidence="1">
    <location>
        <begin position="62"/>
        <end position="86"/>
    </location>
</feature>
<proteinExistence type="predicted"/>
<feature type="transmembrane region" description="Helical" evidence="1">
    <location>
        <begin position="152"/>
        <end position="174"/>
    </location>
</feature>
<feature type="transmembrane region" description="Helical" evidence="1">
    <location>
        <begin position="107"/>
        <end position="132"/>
    </location>
</feature>
<evidence type="ECO:0000313" key="2">
    <source>
        <dbReference type="EMBL" id="PMC17983.1"/>
    </source>
</evidence>
<name>A0A2N6QEI9_9STAP</name>
<accession>A0A2N6QEI9</accession>
<dbReference type="STRING" id="170573.GCA_001076995_02025"/>
<dbReference type="AlphaFoldDB" id="A0A2N6QEI9"/>
<keyword evidence="1" id="KW-1133">Transmembrane helix</keyword>